<dbReference type="Pfam" id="PF12090">
    <property type="entry name" value="Spt20_SEP"/>
    <property type="match status" value="1"/>
</dbReference>
<feature type="compositionally biased region" description="Polar residues" evidence="2">
    <location>
        <begin position="495"/>
        <end position="504"/>
    </location>
</feature>
<dbReference type="EMBL" id="CAJVPP010003691">
    <property type="protein sequence ID" value="CAG8635046.1"/>
    <property type="molecule type" value="Genomic_DNA"/>
</dbReference>
<accession>A0A9N9GWM1</accession>
<feature type="compositionally biased region" description="Polar residues" evidence="2">
    <location>
        <begin position="458"/>
        <end position="467"/>
    </location>
</feature>
<feature type="domain" description="Spt20-like SEP" evidence="3">
    <location>
        <begin position="93"/>
        <end position="152"/>
    </location>
</feature>
<feature type="compositionally biased region" description="Low complexity" evidence="2">
    <location>
        <begin position="468"/>
        <end position="494"/>
    </location>
</feature>
<dbReference type="Proteomes" id="UP000789375">
    <property type="component" value="Unassembled WGS sequence"/>
</dbReference>
<feature type="region of interest" description="Disordered" evidence="2">
    <location>
        <begin position="424"/>
        <end position="504"/>
    </location>
</feature>
<keyword evidence="5" id="KW-1185">Reference proteome</keyword>
<evidence type="ECO:0000259" key="3">
    <source>
        <dbReference type="Pfam" id="PF12090"/>
    </source>
</evidence>
<gene>
    <name evidence="4" type="ORF">FMOSSE_LOCUS10687</name>
</gene>
<comment type="caution">
    <text evidence="4">The sequence shown here is derived from an EMBL/GenBank/DDBJ whole genome shotgun (WGS) entry which is preliminary data.</text>
</comment>
<evidence type="ECO:0000313" key="4">
    <source>
        <dbReference type="EMBL" id="CAG8635046.1"/>
    </source>
</evidence>
<protein>
    <submittedName>
        <fullName evidence="4">3566_t:CDS:1</fullName>
    </submittedName>
</protein>
<name>A0A9N9GWM1_FUNMO</name>
<dbReference type="AlphaFoldDB" id="A0A9N9GWM1"/>
<keyword evidence="1" id="KW-0175">Coiled coil</keyword>
<evidence type="ECO:0000256" key="1">
    <source>
        <dbReference type="SAM" id="Coils"/>
    </source>
</evidence>
<reference evidence="4" key="1">
    <citation type="submission" date="2021-06" db="EMBL/GenBank/DDBJ databases">
        <authorList>
            <person name="Kallberg Y."/>
            <person name="Tangrot J."/>
            <person name="Rosling A."/>
        </authorList>
    </citation>
    <scope>NUCLEOTIDE SEQUENCE</scope>
    <source>
        <strain evidence="4">87-6 pot B 2015</strain>
    </source>
</reference>
<organism evidence="4 5">
    <name type="scientific">Funneliformis mosseae</name>
    <name type="common">Endomycorrhizal fungus</name>
    <name type="synonym">Glomus mosseae</name>
    <dbReference type="NCBI Taxonomy" id="27381"/>
    <lineage>
        <taxon>Eukaryota</taxon>
        <taxon>Fungi</taxon>
        <taxon>Fungi incertae sedis</taxon>
        <taxon>Mucoromycota</taxon>
        <taxon>Glomeromycotina</taxon>
        <taxon>Glomeromycetes</taxon>
        <taxon>Glomerales</taxon>
        <taxon>Glomeraceae</taxon>
        <taxon>Funneliformis</taxon>
    </lineage>
</organism>
<dbReference type="InterPro" id="IPR046468">
    <property type="entry name" value="Spt20-like_SEP"/>
</dbReference>
<evidence type="ECO:0000313" key="5">
    <source>
        <dbReference type="Proteomes" id="UP000789375"/>
    </source>
</evidence>
<feature type="coiled-coil region" evidence="1">
    <location>
        <begin position="163"/>
        <end position="190"/>
    </location>
</feature>
<proteinExistence type="predicted"/>
<sequence>MVDSYVLHLEVHNTLLIPKEIKNRILRKSNQMPGEASNSLLNNFDVSLLAHVYERYVEIKNVDGTVDVTPGKYSWYKGDVVLEYVDHRPQPFCSGKRICLKQNRASLWDDVLKMNQDAGGTWTHEMAIQVESQLLLAMYPKIDLDPNSTFQSMKGYDPADGPVEEVHRELKTKKRKLNSYELEQEAAKKARKEQMMFMMDERHGKEFKPTFKLLSYFRRNGVTNVTSSIGNDLDINMAESGLSTSTKKLGQQFVRKLRFERNFTDENGKDGKQYKIYTLLNIYQDVNGKHEAICHSLSEKYLQAKGFNTVDDNVCNLELDDNRATFRTELEDAAAYEAFLKAFVVLYSIDNSLKFDSEEVDKVPVEMLTEVTTELTNKQMEMKFDNMQPYEIIKLLPHQSDGENITSSKEEAKSLSVSDLYNSAAKKKAMQEKPTASSSVNQDPKPPTRRNSKIGKISTKTQAQDPASVQSQNVVNQQMTSQTQNLQLQTQHHQATPSQHMDQQPTYSPVLQHNVPIQLPQTTSNGTHPVLQQNPISTIAPQNTVLQVPIQIQNNPNVFQLVQRPNHMGGRPNTQGLSNVRINIQQGINTTRVNSVANQQGALTQDAIVSNIRQGVRRRTTQDQSQIIPVQQMSNIPTQQMSIHSQQINITSQQMNISAQQMNNIPTQMIPTQQINIPTQPITQVHIPSQTSSSQMSQIQVTPQINIPTQPTDHLNRTSPLNIQSKMNQTNNSAQVSDQITIQQAQTTPRINPVRVTPKLSQAQSKSQINIPAQVTDQVNISSVNPQINPVRGLQVNTTDQMIHQMSHTRVNPQMNLQIQSTDQNASAQGTTRINQQRSFQQIQLAPQNPNTPFLYRSQMAPRGGGLLPNSFLIQNMANAQILQRRMRPQLILTRQMTNMPTQMIPQQQQMTMNQHLGMNGGQWIFQNQPPQNPQNPWGGNNA</sequence>
<evidence type="ECO:0000256" key="2">
    <source>
        <dbReference type="SAM" id="MobiDB-lite"/>
    </source>
</evidence>
<feature type="non-terminal residue" evidence="4">
    <location>
        <position position="1"/>
    </location>
</feature>